<dbReference type="EMBL" id="JACWMW010000001">
    <property type="protein sequence ID" value="MBD1383950.1"/>
    <property type="molecule type" value="Genomic_DNA"/>
</dbReference>
<dbReference type="PROSITE" id="PS51257">
    <property type="entry name" value="PROKAR_LIPOPROTEIN"/>
    <property type="match status" value="1"/>
</dbReference>
<comment type="caution">
    <text evidence="2">The sequence shown here is derived from an EMBL/GenBank/DDBJ whole genome shotgun (WGS) entry which is preliminary data.</text>
</comment>
<evidence type="ECO:0000256" key="1">
    <source>
        <dbReference type="SAM" id="SignalP"/>
    </source>
</evidence>
<proteinExistence type="predicted"/>
<dbReference type="Gene3D" id="2.60.40.1930">
    <property type="match status" value="1"/>
</dbReference>
<name>A0ABR7X043_9SPHI</name>
<protein>
    <recommendedName>
        <fullName evidence="4">Macroglobulin domain-containing protein</fullName>
    </recommendedName>
</protein>
<dbReference type="RefSeq" id="WP_191173859.1">
    <property type="nucleotide sequence ID" value="NZ_JACWMW010000001.1"/>
</dbReference>
<evidence type="ECO:0000313" key="3">
    <source>
        <dbReference type="Proteomes" id="UP000618754"/>
    </source>
</evidence>
<dbReference type="Proteomes" id="UP000618754">
    <property type="component" value="Unassembled WGS sequence"/>
</dbReference>
<accession>A0ABR7X043</accession>
<organism evidence="2 3">
    <name type="scientific">Mucilaginibacter rigui</name>
    <dbReference type="NCBI Taxonomy" id="534635"/>
    <lineage>
        <taxon>Bacteria</taxon>
        <taxon>Pseudomonadati</taxon>
        <taxon>Bacteroidota</taxon>
        <taxon>Sphingobacteriia</taxon>
        <taxon>Sphingobacteriales</taxon>
        <taxon>Sphingobacteriaceae</taxon>
        <taxon>Mucilaginibacter</taxon>
    </lineage>
</organism>
<feature type="chain" id="PRO_5046032415" description="Macroglobulin domain-containing protein" evidence="1">
    <location>
        <begin position="24"/>
        <end position="833"/>
    </location>
</feature>
<reference evidence="2 3" key="1">
    <citation type="submission" date="2020-09" db="EMBL/GenBank/DDBJ databases">
        <title>Novel species of Mucilaginibacter isolated from a glacier on the Tibetan Plateau.</title>
        <authorList>
            <person name="Liu Q."/>
            <person name="Xin Y.-H."/>
        </authorList>
    </citation>
    <scope>NUCLEOTIDE SEQUENCE [LARGE SCALE GENOMIC DNA]</scope>
    <source>
        <strain evidence="2 3">CGMCC 1.13878</strain>
    </source>
</reference>
<feature type="signal peptide" evidence="1">
    <location>
        <begin position="1"/>
        <end position="23"/>
    </location>
</feature>
<gene>
    <name evidence="2" type="ORF">IDJ75_01565</name>
</gene>
<evidence type="ECO:0000313" key="2">
    <source>
        <dbReference type="EMBL" id="MBD1383950.1"/>
    </source>
</evidence>
<keyword evidence="3" id="KW-1185">Reference proteome</keyword>
<keyword evidence="1" id="KW-0732">Signal</keyword>
<evidence type="ECO:0008006" key="4">
    <source>
        <dbReference type="Google" id="ProtNLM"/>
    </source>
</evidence>
<sequence>MKKFYRCLFTCLLLISLSLSCIAQVAHEDADPIESQINLYGVKKATPTLFVHLDKTIYTNNETVWFTGYLLNIDANAIKEHHILSVSLINDEDSKIAAQANFIMDGGLSFGNIYIPDSVSAGSYHFVAYTNRLLKGQPEVVFKQSVTIKTTNEPAFSLSLSLLDSTKAQPGKISTLLTAKAKELPVIQAPVSYKMGTAKKRAALATGKTGVTGEDILSIDKNQVSPENHVLIAEVGEGKQKESIRLSIPIKKQKAHVRFYPEGGYLVAGKTGRIGWEARGAGGEPLKINGILLSNGTPVDTIATDSYGMGVFKLTPKVNSKYQVKVIRAGVVDTVCALPNALPQGITLQVADALQTDSITLKLQSTRYQVVKILVHNYKEVFITLDEEIYPKGLVTSFSTADLPRGLNMITVLDSLGRPLAERAIFAHYDKRQNLSIKTDNNEYATRQKVKLNLKLNGSSGNAAKGYVSIACVQDNRLSYKHPNNIESYYYLTSQLQDIPLKDNLMGNDAADKEYLNNVLLIKGWSRYTWQEMLKTQPADTLRQYQTIAYNGDVTFAGKRLKKPIMLSAIADTLASIIRTDSTGHFVMDEQGMVTPADKNMTLYISGKEKTDPYVIHFNNPFEGMTKNMADTMSLKSVEMPAVTETNEALVVQGLDKTRQLQEVKIKAVKDGLLYASLPKYTLDNNLSTNECGDYICVNDILNCGFHSGDNKNRPLKKGDYIKIWRNGRLISTVYRGCVIFKPKEYPSMVQIKGIYANKEFYVADYDTAKDNIPEYQSTIYWKYNVPVNSLGETSLWFFTNDVTGRFRIIAQGLTEEDVLYSEQTINVKKKLP</sequence>